<reference evidence="1" key="1">
    <citation type="submission" date="2022-11" db="EMBL/GenBank/DDBJ databases">
        <title>Larsenimonas rhizosphaerae sp. nov., isolated from a tidal mudflat.</title>
        <authorList>
            <person name="Lee S.D."/>
            <person name="Kim I.S."/>
        </authorList>
    </citation>
    <scope>NUCLEOTIDE SEQUENCE</scope>
    <source>
        <strain evidence="1">GH2-1</strain>
    </source>
</reference>
<dbReference type="Proteomes" id="UP001165678">
    <property type="component" value="Unassembled WGS sequence"/>
</dbReference>
<gene>
    <name evidence="1" type="ORF">OQ287_04110</name>
</gene>
<proteinExistence type="predicted"/>
<sequence length="65" mass="7667">MYRVRCAFQPSTYAKPKVIQMKLIPKVGEWMLLDNQELEVQRIIHTPQDTDIEVQLQLKVNLNTI</sequence>
<evidence type="ECO:0000313" key="1">
    <source>
        <dbReference type="EMBL" id="MCX2523415.1"/>
    </source>
</evidence>
<name>A0AA42CX34_9GAMM</name>
<comment type="caution">
    <text evidence="1">The sequence shown here is derived from an EMBL/GenBank/DDBJ whole genome shotgun (WGS) entry which is preliminary data.</text>
</comment>
<protein>
    <submittedName>
        <fullName evidence="1">Uncharacterized protein</fullName>
    </submittedName>
</protein>
<evidence type="ECO:0000313" key="2">
    <source>
        <dbReference type="Proteomes" id="UP001165678"/>
    </source>
</evidence>
<organism evidence="1 2">
    <name type="scientific">Larsenimonas rhizosphaerae</name>
    <dbReference type="NCBI Taxonomy" id="2944682"/>
    <lineage>
        <taxon>Bacteria</taxon>
        <taxon>Pseudomonadati</taxon>
        <taxon>Pseudomonadota</taxon>
        <taxon>Gammaproteobacteria</taxon>
        <taxon>Oceanospirillales</taxon>
        <taxon>Halomonadaceae</taxon>
        <taxon>Larsenimonas</taxon>
    </lineage>
</organism>
<dbReference type="EMBL" id="JAPIVE010000001">
    <property type="protein sequence ID" value="MCX2523415.1"/>
    <property type="molecule type" value="Genomic_DNA"/>
</dbReference>
<accession>A0AA42CX34</accession>
<keyword evidence="2" id="KW-1185">Reference proteome</keyword>
<dbReference type="AlphaFoldDB" id="A0AA42CX34"/>
<dbReference type="RefSeq" id="WP_250936865.1">
    <property type="nucleotide sequence ID" value="NZ_JAMLJK010000001.1"/>
</dbReference>